<accession>A0ABT9ALT3</accession>
<dbReference type="Proteomes" id="UP001176478">
    <property type="component" value="Unassembled WGS sequence"/>
</dbReference>
<dbReference type="EMBL" id="JAUQTG010000001">
    <property type="protein sequence ID" value="MDO7855540.1"/>
    <property type="molecule type" value="Genomic_DNA"/>
</dbReference>
<dbReference type="Pfam" id="PF17891">
    <property type="entry name" value="FluMu_N"/>
    <property type="match status" value="1"/>
</dbReference>
<evidence type="ECO:0000313" key="3">
    <source>
        <dbReference type="EMBL" id="MDO7855540.1"/>
    </source>
</evidence>
<proteinExistence type="predicted"/>
<feature type="compositionally biased region" description="Low complexity" evidence="1">
    <location>
        <begin position="105"/>
        <end position="116"/>
    </location>
</feature>
<organism evidence="3 4">
    <name type="scientific">Providencia huashanensis</name>
    <dbReference type="NCBI Taxonomy" id="3037798"/>
    <lineage>
        <taxon>Bacteria</taxon>
        <taxon>Pseudomonadati</taxon>
        <taxon>Pseudomonadota</taxon>
        <taxon>Gammaproteobacteria</taxon>
        <taxon>Enterobacterales</taxon>
        <taxon>Morganellaceae</taxon>
        <taxon>Providencia</taxon>
    </lineage>
</organism>
<evidence type="ECO:0000259" key="2">
    <source>
        <dbReference type="Pfam" id="PF17891"/>
    </source>
</evidence>
<sequence>MSDKADPNALATGEMVEMVGVNVVNTAHEGYRRAGFILHQGENNLPPVTPEVLKALEADPRLAVMVIATDIDSDTSRGLGDQVISTTVTVEDTPVTETIAPVETPAATEAEAAQPETPKKGNGKKWVTPPWKIFMRGTARMICIY</sequence>
<dbReference type="InterPro" id="IPR041227">
    <property type="entry name" value="FluMu_N"/>
</dbReference>
<gene>
    <name evidence="3" type="ORF">Q5E86_03940</name>
</gene>
<protein>
    <submittedName>
        <fullName evidence="3">HI1506-related protein</fullName>
    </submittedName>
</protein>
<feature type="region of interest" description="Disordered" evidence="1">
    <location>
        <begin position="105"/>
        <end position="125"/>
    </location>
</feature>
<evidence type="ECO:0000256" key="1">
    <source>
        <dbReference type="SAM" id="MobiDB-lite"/>
    </source>
</evidence>
<dbReference type="Gene3D" id="3.40.5.80">
    <property type="match status" value="1"/>
</dbReference>
<feature type="domain" description="Mu-like prophage FluMu N-terminal" evidence="2">
    <location>
        <begin position="21"/>
        <end position="68"/>
    </location>
</feature>
<reference evidence="3" key="1">
    <citation type="submission" date="2023-07" db="EMBL/GenBank/DDBJ databases">
        <authorList>
            <person name="Yang W."/>
            <person name="Chen J."/>
            <person name="Ji P."/>
            <person name="Hu F."/>
        </authorList>
    </citation>
    <scope>NUCLEOTIDE SEQUENCE</scope>
    <source>
        <strain evidence="3">CRE-138-0111</strain>
    </source>
</reference>
<dbReference type="SUPFAM" id="SSF160059">
    <property type="entry name" value="PriA/YqbF domain"/>
    <property type="match status" value="1"/>
</dbReference>
<reference evidence="3" key="2">
    <citation type="journal article" date="2024" name="Int. J. Antimicrob. Agents">
        <title>Identification of a novel Providencia species showing multi-drug-resistant in three patients with hospital-acquired infection.</title>
        <authorList>
            <person name="Yang W."/>
            <person name="Chen J."/>
            <person name="Yang F."/>
            <person name="Ji P."/>
            <person name="Shen S."/>
            <person name="Yin D."/>
            <person name="Hu F."/>
        </authorList>
    </citation>
    <scope>NUCLEOTIDE SEQUENCE</scope>
    <source>
        <strain evidence="3">CRE-138-0111</strain>
    </source>
</reference>
<evidence type="ECO:0000313" key="4">
    <source>
        <dbReference type="Proteomes" id="UP001176478"/>
    </source>
</evidence>
<keyword evidence="4" id="KW-1185">Reference proteome</keyword>
<name>A0ABT9ALT3_9GAMM</name>
<comment type="caution">
    <text evidence="3">The sequence shown here is derived from an EMBL/GenBank/DDBJ whole genome shotgun (WGS) entry which is preliminary data.</text>
</comment>